<organism evidence="2 3">
    <name type="scientific">Microbacterium hatanonis</name>
    <dbReference type="NCBI Taxonomy" id="404366"/>
    <lineage>
        <taxon>Bacteria</taxon>
        <taxon>Bacillati</taxon>
        <taxon>Actinomycetota</taxon>
        <taxon>Actinomycetes</taxon>
        <taxon>Micrococcales</taxon>
        <taxon>Microbacteriaceae</taxon>
        <taxon>Microbacterium</taxon>
    </lineage>
</organism>
<accession>A0A5C8I0X5</accession>
<evidence type="ECO:0000313" key="3">
    <source>
        <dbReference type="Proteomes" id="UP000321034"/>
    </source>
</evidence>
<dbReference type="EMBL" id="VRSV01000001">
    <property type="protein sequence ID" value="TXK12768.1"/>
    <property type="molecule type" value="Genomic_DNA"/>
</dbReference>
<gene>
    <name evidence="2" type="ORF">FVP77_04735</name>
</gene>
<sequence>MERPGGQEDPSARREAAQEGAQVGREDRPQGREGRAQSREQLRGNTTVSERNPKDDSTDIDDATASGGAVEDVDTTEDDGTPVENPSG</sequence>
<feature type="compositionally biased region" description="Basic and acidic residues" evidence="1">
    <location>
        <begin position="1"/>
        <end position="17"/>
    </location>
</feature>
<keyword evidence="3" id="KW-1185">Reference proteome</keyword>
<protein>
    <submittedName>
        <fullName evidence="2">Uncharacterized protein</fullName>
    </submittedName>
</protein>
<evidence type="ECO:0000313" key="2">
    <source>
        <dbReference type="EMBL" id="TXK12768.1"/>
    </source>
</evidence>
<proteinExistence type="predicted"/>
<feature type="region of interest" description="Disordered" evidence="1">
    <location>
        <begin position="1"/>
        <end position="88"/>
    </location>
</feature>
<feature type="compositionally biased region" description="Acidic residues" evidence="1">
    <location>
        <begin position="71"/>
        <end position="81"/>
    </location>
</feature>
<comment type="caution">
    <text evidence="2">The sequence shown here is derived from an EMBL/GenBank/DDBJ whole genome shotgun (WGS) entry which is preliminary data.</text>
</comment>
<dbReference type="AlphaFoldDB" id="A0A5C8I0X5"/>
<name>A0A5C8I0X5_9MICO</name>
<dbReference type="Proteomes" id="UP000321034">
    <property type="component" value="Unassembled WGS sequence"/>
</dbReference>
<evidence type="ECO:0000256" key="1">
    <source>
        <dbReference type="SAM" id="MobiDB-lite"/>
    </source>
</evidence>
<feature type="compositionally biased region" description="Basic and acidic residues" evidence="1">
    <location>
        <begin position="24"/>
        <end position="42"/>
    </location>
</feature>
<reference evidence="2 3" key="1">
    <citation type="submission" date="2019-08" db="EMBL/GenBank/DDBJ databases">
        <authorList>
            <person name="Dong K."/>
        </authorList>
    </citation>
    <scope>NUCLEOTIDE SEQUENCE [LARGE SCALE GENOMIC DNA]</scope>
    <source>
        <strain evidence="2 3">JCM14558</strain>
    </source>
</reference>